<dbReference type="AlphaFoldDB" id="A0A072V1X9"/>
<feature type="transmembrane region" description="Helical" evidence="1">
    <location>
        <begin position="45"/>
        <end position="73"/>
    </location>
</feature>
<name>A0A072V1X9_MEDTR</name>
<reference evidence="2 4" key="1">
    <citation type="journal article" date="2011" name="Nature">
        <title>The Medicago genome provides insight into the evolution of rhizobial symbioses.</title>
        <authorList>
            <person name="Young N.D."/>
            <person name="Debelle F."/>
            <person name="Oldroyd G.E."/>
            <person name="Geurts R."/>
            <person name="Cannon S.B."/>
            <person name="Udvardi M.K."/>
            <person name="Benedito V.A."/>
            <person name="Mayer K.F."/>
            <person name="Gouzy J."/>
            <person name="Schoof H."/>
            <person name="Van de Peer Y."/>
            <person name="Proost S."/>
            <person name="Cook D.R."/>
            <person name="Meyers B.C."/>
            <person name="Spannagl M."/>
            <person name="Cheung F."/>
            <person name="De Mita S."/>
            <person name="Krishnakumar V."/>
            <person name="Gundlach H."/>
            <person name="Zhou S."/>
            <person name="Mudge J."/>
            <person name="Bharti A.K."/>
            <person name="Murray J.D."/>
            <person name="Naoumkina M.A."/>
            <person name="Rosen B."/>
            <person name="Silverstein K.A."/>
            <person name="Tang H."/>
            <person name="Rombauts S."/>
            <person name="Zhao P.X."/>
            <person name="Zhou P."/>
            <person name="Barbe V."/>
            <person name="Bardou P."/>
            <person name="Bechner M."/>
            <person name="Bellec A."/>
            <person name="Berger A."/>
            <person name="Berges H."/>
            <person name="Bidwell S."/>
            <person name="Bisseling T."/>
            <person name="Choisne N."/>
            <person name="Couloux A."/>
            <person name="Denny R."/>
            <person name="Deshpande S."/>
            <person name="Dai X."/>
            <person name="Doyle J.J."/>
            <person name="Dudez A.M."/>
            <person name="Farmer A.D."/>
            <person name="Fouteau S."/>
            <person name="Franken C."/>
            <person name="Gibelin C."/>
            <person name="Gish J."/>
            <person name="Goldstein S."/>
            <person name="Gonzalez A.J."/>
            <person name="Green P.J."/>
            <person name="Hallab A."/>
            <person name="Hartog M."/>
            <person name="Hua A."/>
            <person name="Humphray S.J."/>
            <person name="Jeong D.H."/>
            <person name="Jing Y."/>
            <person name="Jocker A."/>
            <person name="Kenton S.M."/>
            <person name="Kim D.J."/>
            <person name="Klee K."/>
            <person name="Lai H."/>
            <person name="Lang C."/>
            <person name="Lin S."/>
            <person name="Macmil S.L."/>
            <person name="Magdelenat G."/>
            <person name="Matthews L."/>
            <person name="McCorrison J."/>
            <person name="Monaghan E.L."/>
            <person name="Mun J.H."/>
            <person name="Najar F.Z."/>
            <person name="Nicholson C."/>
            <person name="Noirot C."/>
            <person name="O'Bleness M."/>
            <person name="Paule C.R."/>
            <person name="Poulain J."/>
            <person name="Prion F."/>
            <person name="Qin B."/>
            <person name="Qu C."/>
            <person name="Retzel E.F."/>
            <person name="Riddle C."/>
            <person name="Sallet E."/>
            <person name="Samain S."/>
            <person name="Samson N."/>
            <person name="Sanders I."/>
            <person name="Saurat O."/>
            <person name="Scarpelli C."/>
            <person name="Schiex T."/>
            <person name="Segurens B."/>
            <person name="Severin A.J."/>
            <person name="Sherrier D.J."/>
            <person name="Shi R."/>
            <person name="Sims S."/>
            <person name="Singer S.R."/>
            <person name="Sinharoy S."/>
            <person name="Sterck L."/>
            <person name="Viollet A."/>
            <person name="Wang B.B."/>
            <person name="Wang K."/>
            <person name="Wang M."/>
            <person name="Wang X."/>
            <person name="Warfsmann J."/>
            <person name="Weissenbach J."/>
            <person name="White D.D."/>
            <person name="White J.D."/>
            <person name="Wiley G.B."/>
            <person name="Wincker P."/>
            <person name="Xing Y."/>
            <person name="Yang L."/>
            <person name="Yao Z."/>
            <person name="Ying F."/>
            <person name="Zhai J."/>
            <person name="Zhou L."/>
            <person name="Zuber A."/>
            <person name="Denarie J."/>
            <person name="Dixon R.A."/>
            <person name="May G.D."/>
            <person name="Schwartz D.C."/>
            <person name="Rogers J."/>
            <person name="Quetier F."/>
            <person name="Town C.D."/>
            <person name="Roe B.A."/>
        </authorList>
    </citation>
    <scope>NUCLEOTIDE SEQUENCE [LARGE SCALE GENOMIC DNA]</scope>
    <source>
        <strain evidence="2">A17</strain>
        <strain evidence="3 4">cv. Jemalong A17</strain>
    </source>
</reference>
<dbReference type="EnsemblPlants" id="KEH35696">
    <property type="protein sequence ID" value="KEH35696"/>
    <property type="gene ID" value="MTR_3g498795"/>
</dbReference>
<reference evidence="2 4" key="2">
    <citation type="journal article" date="2014" name="BMC Genomics">
        <title>An improved genome release (version Mt4.0) for the model legume Medicago truncatula.</title>
        <authorList>
            <person name="Tang H."/>
            <person name="Krishnakumar V."/>
            <person name="Bidwell S."/>
            <person name="Rosen B."/>
            <person name="Chan A."/>
            <person name="Zhou S."/>
            <person name="Gentzbittel L."/>
            <person name="Childs K.L."/>
            <person name="Yandell M."/>
            <person name="Gundlach H."/>
            <person name="Mayer K.F."/>
            <person name="Schwartz D.C."/>
            <person name="Town C.D."/>
        </authorList>
    </citation>
    <scope>GENOME REANNOTATION</scope>
    <source>
        <strain evidence="2">A17</strain>
        <strain evidence="3 4">cv. Jemalong A17</strain>
    </source>
</reference>
<organism evidence="2 4">
    <name type="scientific">Medicago truncatula</name>
    <name type="common">Barrel medic</name>
    <name type="synonym">Medicago tribuloides</name>
    <dbReference type="NCBI Taxonomy" id="3880"/>
    <lineage>
        <taxon>Eukaryota</taxon>
        <taxon>Viridiplantae</taxon>
        <taxon>Streptophyta</taxon>
        <taxon>Embryophyta</taxon>
        <taxon>Tracheophyta</taxon>
        <taxon>Spermatophyta</taxon>
        <taxon>Magnoliopsida</taxon>
        <taxon>eudicotyledons</taxon>
        <taxon>Gunneridae</taxon>
        <taxon>Pentapetalae</taxon>
        <taxon>rosids</taxon>
        <taxon>fabids</taxon>
        <taxon>Fabales</taxon>
        <taxon>Fabaceae</taxon>
        <taxon>Papilionoideae</taxon>
        <taxon>50 kb inversion clade</taxon>
        <taxon>NPAAA clade</taxon>
        <taxon>Hologalegina</taxon>
        <taxon>IRL clade</taxon>
        <taxon>Trifolieae</taxon>
        <taxon>Medicago</taxon>
    </lineage>
</organism>
<keyword evidence="4" id="KW-1185">Reference proteome</keyword>
<keyword evidence="1" id="KW-1133">Transmembrane helix</keyword>
<protein>
    <submittedName>
        <fullName evidence="2">Transmembrane protein, putative</fullName>
    </submittedName>
</protein>
<dbReference type="Proteomes" id="UP000002051">
    <property type="component" value="Chromosome 3"/>
</dbReference>
<dbReference type="EMBL" id="CM001219">
    <property type="protein sequence ID" value="KEH35696.1"/>
    <property type="molecule type" value="Genomic_DNA"/>
</dbReference>
<sequence length="89" mass="10030">MPSFLASGVVLFLPGLRSSYCWDIEAWTPSLCHRRMPVYELGSVPIQTGVVVCVLLLGFIFLLVCIWVTACFLARWFGDVVFGGDDVWW</sequence>
<evidence type="ECO:0000313" key="4">
    <source>
        <dbReference type="Proteomes" id="UP000002051"/>
    </source>
</evidence>
<keyword evidence="1" id="KW-0472">Membrane</keyword>
<evidence type="ECO:0000313" key="3">
    <source>
        <dbReference type="EnsemblPlants" id="KEH35696"/>
    </source>
</evidence>
<reference evidence="3" key="3">
    <citation type="submission" date="2015-04" db="UniProtKB">
        <authorList>
            <consortium name="EnsemblPlants"/>
        </authorList>
    </citation>
    <scope>IDENTIFICATION</scope>
    <source>
        <strain evidence="3">cv. Jemalong A17</strain>
    </source>
</reference>
<proteinExistence type="predicted"/>
<evidence type="ECO:0000313" key="2">
    <source>
        <dbReference type="EMBL" id="KEH35696.1"/>
    </source>
</evidence>
<evidence type="ECO:0000256" key="1">
    <source>
        <dbReference type="SAM" id="Phobius"/>
    </source>
</evidence>
<gene>
    <name evidence="2" type="ordered locus">MTR_3g498795</name>
</gene>
<keyword evidence="1 2" id="KW-0812">Transmembrane</keyword>
<accession>A0A072V1X9</accession>
<dbReference type="HOGENOM" id="CLU_2458176_0_0_1"/>